<evidence type="ECO:0008006" key="4">
    <source>
        <dbReference type="Google" id="ProtNLM"/>
    </source>
</evidence>
<dbReference type="InterPro" id="IPR021280">
    <property type="entry name" value="TMEM260-like"/>
</dbReference>
<dbReference type="InterPro" id="IPR052724">
    <property type="entry name" value="GT117_domain-containing"/>
</dbReference>
<feature type="transmembrane region" description="Helical" evidence="1">
    <location>
        <begin position="554"/>
        <end position="575"/>
    </location>
</feature>
<keyword evidence="1" id="KW-0812">Transmembrane</keyword>
<feature type="transmembrane region" description="Helical" evidence="1">
    <location>
        <begin position="118"/>
        <end position="135"/>
    </location>
</feature>
<dbReference type="RefSeq" id="WP_068702277.1">
    <property type="nucleotide sequence ID" value="NZ_MAKX01000001.1"/>
</dbReference>
<feature type="transmembrane region" description="Helical" evidence="1">
    <location>
        <begin position="76"/>
        <end position="97"/>
    </location>
</feature>
<protein>
    <recommendedName>
        <fullName evidence="4">Glycosyltransferase</fullName>
    </recommendedName>
</protein>
<name>A0A1B9Y1J2_9FLAO</name>
<dbReference type="AlphaFoldDB" id="A0A1B9Y1J2"/>
<feature type="transmembrane region" description="Helical" evidence="1">
    <location>
        <begin position="9"/>
        <end position="27"/>
    </location>
</feature>
<keyword evidence="3" id="KW-1185">Reference proteome</keyword>
<dbReference type="Proteomes" id="UP000093186">
    <property type="component" value="Unassembled WGS sequence"/>
</dbReference>
<reference evidence="2 3" key="1">
    <citation type="submission" date="2016-06" db="EMBL/GenBank/DDBJ databases">
        <title>Draft Genome Sequence of Tenacibaculum soleae UCD-KL19.</title>
        <authorList>
            <person name="Eisen J.A."/>
            <person name="Coil D.A."/>
            <person name="Lujan K.M."/>
        </authorList>
    </citation>
    <scope>NUCLEOTIDE SEQUENCE [LARGE SCALE GENOMIC DNA]</scope>
    <source>
        <strain evidence="2 3">UCD-KL19</strain>
    </source>
</reference>
<evidence type="ECO:0000313" key="2">
    <source>
        <dbReference type="EMBL" id="OCK43677.1"/>
    </source>
</evidence>
<feature type="transmembrane region" description="Helical" evidence="1">
    <location>
        <begin position="290"/>
        <end position="310"/>
    </location>
</feature>
<evidence type="ECO:0000313" key="3">
    <source>
        <dbReference type="Proteomes" id="UP000093186"/>
    </source>
</evidence>
<keyword evidence="1" id="KW-1133">Transmembrane helix</keyword>
<accession>A0A1B9Y1J2</accession>
<dbReference type="PANTHER" id="PTHR16214">
    <property type="entry name" value="TRANSMEMBRANE PROTEIN 260"/>
    <property type="match status" value="1"/>
</dbReference>
<feature type="transmembrane region" description="Helical" evidence="1">
    <location>
        <begin position="587"/>
        <end position="605"/>
    </location>
</feature>
<evidence type="ECO:0000256" key="1">
    <source>
        <dbReference type="SAM" id="Phobius"/>
    </source>
</evidence>
<dbReference type="STRING" id="447689.BA195_02940"/>
<feature type="transmembrane region" description="Helical" evidence="1">
    <location>
        <begin position="523"/>
        <end position="542"/>
    </location>
</feature>
<feature type="transmembrane region" description="Helical" evidence="1">
    <location>
        <begin position="177"/>
        <end position="208"/>
    </location>
</feature>
<sequence length="1040" mass="120685">MNEFNYKKWNIILGWFSFAVALITYTLTLEPTVSSWDCGEYISTAVNLEVGHPPGAPLFQMLGAFFAMFSNDPSQWAKMVNFMSGLASAFTILFMFWTITNLAKKMAFKNGKFSKNEAIAVLGSGLVGALAYTFSDSFWFSAVEGEVYAMSSFLMALLFWLGLRWESEINTPRGNKWLVVISFVVGLSFGVHILSLLVIPSIVLLYFFKTYKNINLKSTAIATLISIFVLAFVFKFLFPFTLKFFSVSELFFINQIGLPYNSGTIIAGLVLIGLFYFGLNYTRKKNLVTANTLVLSVLFIMIGFSSWLMLPIRANADTIINENNPSSARELLAYYNREQYGDANVFYDKYYSVTYDREQDANQPYKDDKPKYEKKNGKYVIVNKYKNVLPNYSSKHKGFIPRMVNPASEQHYKRIAGIPARSKRRPTFIENMKFMIDYQFGYMYGRYFMWNFVGRQNDAQGHLDIENGNWLSGIDFIDEARLGSQQNLPDDIKNNKGRNKYFFLPLILGLIGLFYQYKKDKNNLYTLALFFAFTGFAIIFYTNPKPFEPRERDYAVVGSFYVFAIWIGFGVLALYDYLKNYANKKTVAIAVSTISLLAVPVLMGAQNWDDHDRGDRYIAQLNAQTYLESCDPNAIIFTIGDNDTFPLWYMQQVEGVRRDIKIVNTSLFQTDWYIDQMKKKTYEADPIPSQLTHDQYKYGTLDVAYHIPHPRFKDSIISIKNFMRWIESDNDATYYIDEENDVREKFYPTNKIRIPVNKANVLKTGLVAQKDADKILDYIDITVDAQALAKNRILMLDILNNFDWKRPIYFTGGANADEEYIWLKDYIQLDGMSYKFVPIKTPNKGKTMFNMGRIDTKKMYDNVKKWDWKTINNGKIYLDEQSKRNAISIRNNLMRLSEEFLKEGDSVNAKDVLDLSLYKMPINDFGHYSISLGYPELYYRIGDIDKAHETVETLITVFQQKLKYYSTFKDEDVDLILDNLETTLYMYQNLIQQISRYDNDTEYGKKAFQDYLNHARLFKHLMSDEEEQEQFPQELDTIKP</sequence>
<feature type="transmembrane region" description="Helical" evidence="1">
    <location>
        <begin position="220"/>
        <end position="238"/>
    </location>
</feature>
<feature type="transmembrane region" description="Helical" evidence="1">
    <location>
        <begin position="258"/>
        <end position="278"/>
    </location>
</feature>
<comment type="caution">
    <text evidence="2">The sequence shown here is derived from an EMBL/GenBank/DDBJ whole genome shotgun (WGS) entry which is preliminary data.</text>
</comment>
<dbReference type="PANTHER" id="PTHR16214:SF3">
    <property type="entry name" value="TRANSMEMBRANE PROTEIN 260"/>
    <property type="match status" value="1"/>
</dbReference>
<proteinExistence type="predicted"/>
<keyword evidence="1" id="KW-0472">Membrane</keyword>
<dbReference type="Pfam" id="PF11028">
    <property type="entry name" value="TMEM260-like"/>
    <property type="match status" value="1"/>
</dbReference>
<dbReference type="OrthoDB" id="9807602at2"/>
<feature type="transmembrane region" description="Helical" evidence="1">
    <location>
        <begin position="501"/>
        <end position="517"/>
    </location>
</feature>
<gene>
    <name evidence="2" type="ORF">BA195_02940</name>
</gene>
<dbReference type="EMBL" id="MAKX01000001">
    <property type="protein sequence ID" value="OCK43677.1"/>
    <property type="molecule type" value="Genomic_DNA"/>
</dbReference>
<organism evidence="2 3">
    <name type="scientific">Tenacibaculum soleae</name>
    <dbReference type="NCBI Taxonomy" id="447689"/>
    <lineage>
        <taxon>Bacteria</taxon>
        <taxon>Pseudomonadati</taxon>
        <taxon>Bacteroidota</taxon>
        <taxon>Flavobacteriia</taxon>
        <taxon>Flavobacteriales</taxon>
        <taxon>Flavobacteriaceae</taxon>
        <taxon>Tenacibaculum</taxon>
    </lineage>
</organism>